<dbReference type="Proteomes" id="UP000886339">
    <property type="component" value="Unassembled WGS sequence"/>
</dbReference>
<comment type="caution">
    <text evidence="1">The sequence shown here is derived from an EMBL/GenBank/DDBJ whole genome shotgun (WGS) entry which is preliminary data.</text>
</comment>
<dbReference type="NCBIfam" id="TIGR02807">
    <property type="entry name" value="cas6_cmx6"/>
    <property type="match status" value="1"/>
</dbReference>
<sequence length="230" mass="25515">MLWEDDSISQDLPTADVVDLAFSIQCRQLPVDHLHALSTALQDALPDMQNAGIGLHELHIAGSQNGWERPDPRLGQYLIPSRRTRLSMRVPRNKAGEITRRLQGLILDIDGCELTLGSAREKPISSHDTLYARHVLMQDAAEEEDENLFLERMARELEEKGIQVKKALCGKTSKIGTDSDPLYTRSLMIADLSPADSIKLQQEGLGDHQHLGCGIFLPMKGIQAVDMGDD</sequence>
<dbReference type="AlphaFoldDB" id="A0A831RZI0"/>
<accession>A0A831RZI0</accession>
<name>A0A831RZI0_9GAMM</name>
<dbReference type="EMBL" id="DRLF01000453">
    <property type="protein sequence ID" value="HEC07780.1"/>
    <property type="molecule type" value="Genomic_DNA"/>
</dbReference>
<evidence type="ECO:0000313" key="1">
    <source>
        <dbReference type="EMBL" id="HEC07780.1"/>
    </source>
</evidence>
<protein>
    <submittedName>
        <fullName evidence="1">Type I-MYXAN CRISPR-associated protein Cas6/Cmx6</fullName>
    </submittedName>
</protein>
<reference evidence="1" key="1">
    <citation type="journal article" date="2020" name="mSystems">
        <title>Genome- and Community-Level Interaction Insights into Carbon Utilization and Element Cycling Functions of Hydrothermarchaeota in Hydrothermal Sediment.</title>
        <authorList>
            <person name="Zhou Z."/>
            <person name="Liu Y."/>
            <person name="Xu W."/>
            <person name="Pan J."/>
            <person name="Luo Z.H."/>
            <person name="Li M."/>
        </authorList>
    </citation>
    <scope>NUCLEOTIDE SEQUENCE [LARGE SCALE GENOMIC DNA]</scope>
    <source>
        <strain evidence="1">HyVt-458</strain>
    </source>
</reference>
<gene>
    <name evidence="1" type="primary">cas6</name>
    <name evidence="1" type="ORF">ENJ12_13070</name>
</gene>
<proteinExistence type="predicted"/>
<organism evidence="1">
    <name type="scientific">Thiolapillus brandeum</name>
    <dbReference type="NCBI Taxonomy" id="1076588"/>
    <lineage>
        <taxon>Bacteria</taxon>
        <taxon>Pseudomonadati</taxon>
        <taxon>Pseudomonadota</taxon>
        <taxon>Gammaproteobacteria</taxon>
        <taxon>Chromatiales</taxon>
        <taxon>Sedimenticolaceae</taxon>
        <taxon>Thiolapillus</taxon>
    </lineage>
</organism>
<dbReference type="InterPro" id="IPR014174">
    <property type="entry name" value="CRISPR-assoc_prot_Cas6/Cmx6"/>
</dbReference>
<dbReference type="Pfam" id="PF09559">
    <property type="entry name" value="Cas6"/>
    <property type="match status" value="1"/>
</dbReference>